<dbReference type="OrthoDB" id="8853085at2"/>
<accession>A0A0D0LCW4</accession>
<evidence type="ECO:0000313" key="1">
    <source>
        <dbReference type="EMBL" id="KIQ17876.1"/>
    </source>
</evidence>
<organism evidence="1 2">
    <name type="scientific">Variovorax paradoxus</name>
    <dbReference type="NCBI Taxonomy" id="34073"/>
    <lineage>
        <taxon>Bacteria</taxon>
        <taxon>Pseudomonadati</taxon>
        <taxon>Pseudomonadota</taxon>
        <taxon>Betaproteobacteria</taxon>
        <taxon>Burkholderiales</taxon>
        <taxon>Comamonadaceae</taxon>
        <taxon>Variovorax</taxon>
    </lineage>
</organism>
<dbReference type="AlphaFoldDB" id="A0A0D0LCW4"/>
<reference evidence="1 2" key="1">
    <citation type="submission" date="2014-12" db="EMBL/GenBank/DDBJ databases">
        <title>16Stimator: statistical estimation of ribosomal gene copy numbers from draft genome assemblies.</title>
        <authorList>
            <person name="Perisin M.A."/>
            <person name="Vetter M."/>
            <person name="Gilbert J.A."/>
            <person name="Bergelson J."/>
        </authorList>
    </citation>
    <scope>NUCLEOTIDE SEQUENCE [LARGE SCALE GENOMIC DNA]</scope>
    <source>
        <strain evidence="1 2">MEDvA23</strain>
    </source>
</reference>
<dbReference type="Proteomes" id="UP000032067">
    <property type="component" value="Unassembled WGS sequence"/>
</dbReference>
<sequence length="92" mass="10014">MSTTEDIAPAPNHALTEALAWISKFAHAWKAIEPAPKSLSIDGFIIWGPVLYEKHKGEDPVKLAQQLFGKSGAYFRYLYPGRKAGAGAEQAS</sequence>
<evidence type="ECO:0000313" key="2">
    <source>
        <dbReference type="Proteomes" id="UP000032067"/>
    </source>
</evidence>
<name>A0A0D0LCW4_VARPD</name>
<dbReference type="EMBL" id="JXQQ01000119">
    <property type="protein sequence ID" value="KIQ17876.1"/>
    <property type="molecule type" value="Genomic_DNA"/>
</dbReference>
<dbReference type="RefSeq" id="WP_042582377.1">
    <property type="nucleotide sequence ID" value="NZ_JXQQ01000119.1"/>
</dbReference>
<gene>
    <name evidence="1" type="ORF">RT97_29290</name>
</gene>
<comment type="caution">
    <text evidence="1">The sequence shown here is derived from an EMBL/GenBank/DDBJ whole genome shotgun (WGS) entry which is preliminary data.</text>
</comment>
<protein>
    <submittedName>
        <fullName evidence="1">Uncharacterized protein</fullName>
    </submittedName>
</protein>
<proteinExistence type="predicted"/>